<dbReference type="SUPFAM" id="SSF51735">
    <property type="entry name" value="NAD(P)-binding Rossmann-fold domains"/>
    <property type="match status" value="1"/>
</dbReference>
<evidence type="ECO:0000259" key="3">
    <source>
        <dbReference type="Pfam" id="PF02826"/>
    </source>
</evidence>
<evidence type="ECO:0000313" key="4">
    <source>
        <dbReference type="EMBL" id="SUZ70835.1"/>
    </source>
</evidence>
<dbReference type="AlphaFoldDB" id="A0A381PUX0"/>
<dbReference type="GO" id="GO:0016491">
    <property type="term" value="F:oxidoreductase activity"/>
    <property type="evidence" value="ECO:0007669"/>
    <property type="project" value="UniProtKB-KW"/>
</dbReference>
<gene>
    <name evidence="4" type="ORF">METZ01_LOCUS23689</name>
</gene>
<protein>
    <recommendedName>
        <fullName evidence="3">D-isomer specific 2-hydroxyacid dehydrogenase NAD-binding domain-containing protein</fullName>
    </recommendedName>
</protein>
<reference evidence="4" key="1">
    <citation type="submission" date="2018-05" db="EMBL/GenBank/DDBJ databases">
        <authorList>
            <person name="Lanie J.A."/>
            <person name="Ng W.-L."/>
            <person name="Kazmierczak K.M."/>
            <person name="Andrzejewski T.M."/>
            <person name="Davidsen T.M."/>
            <person name="Wayne K.J."/>
            <person name="Tettelin H."/>
            <person name="Glass J.I."/>
            <person name="Rusch D."/>
            <person name="Podicherti R."/>
            <person name="Tsui H.-C.T."/>
            <person name="Winkler M.E."/>
        </authorList>
    </citation>
    <scope>NUCLEOTIDE SEQUENCE</scope>
</reference>
<sequence>MSLLICIPDTMKPESLRFALVSLDSELQIEIGPENVQIPSAVEFAVVWNHPEGLLLNYPNLKAISSYGHGADGLLSDKKLPESVPLVRLADETMAEWMSEYLLAVVLLERRQLLAYAKNPGFSEWGTTARHPGNNISILGLGFLGRAAAKVFLQLSFKVAGWSRTLKQVDGVSCFSGRDGLTDMLKETDYLINLLPHTSETHDLLNTDTLKELKRGAYLINVGRGQTLVDEDLIPLLDDGQLSGACLDVFRTEPLPSKHPFRKHNKILITPHNSSATPADSVAPQILENYRRATSGCQLLNLVDLEHGY</sequence>
<dbReference type="Pfam" id="PF02826">
    <property type="entry name" value="2-Hacid_dh_C"/>
    <property type="match status" value="1"/>
</dbReference>
<dbReference type="CDD" id="cd12164">
    <property type="entry name" value="GDH_like_2"/>
    <property type="match status" value="1"/>
</dbReference>
<name>A0A381PUX0_9ZZZZ</name>
<dbReference type="PANTHER" id="PTHR43333:SF1">
    <property type="entry name" value="D-ISOMER SPECIFIC 2-HYDROXYACID DEHYDROGENASE NAD-BINDING DOMAIN-CONTAINING PROTEIN"/>
    <property type="match status" value="1"/>
</dbReference>
<evidence type="ECO:0000256" key="2">
    <source>
        <dbReference type="ARBA" id="ARBA00023027"/>
    </source>
</evidence>
<feature type="domain" description="D-isomer specific 2-hydroxyacid dehydrogenase NAD-binding" evidence="3">
    <location>
        <begin position="130"/>
        <end position="273"/>
    </location>
</feature>
<dbReference type="GO" id="GO:0051287">
    <property type="term" value="F:NAD binding"/>
    <property type="evidence" value="ECO:0007669"/>
    <property type="project" value="InterPro"/>
</dbReference>
<keyword evidence="1" id="KW-0560">Oxidoreductase</keyword>
<dbReference type="InterPro" id="IPR036291">
    <property type="entry name" value="NAD(P)-bd_dom_sf"/>
</dbReference>
<keyword evidence="2" id="KW-0520">NAD</keyword>
<proteinExistence type="predicted"/>
<accession>A0A381PUX0</accession>
<dbReference type="EMBL" id="UINC01001103">
    <property type="protein sequence ID" value="SUZ70835.1"/>
    <property type="molecule type" value="Genomic_DNA"/>
</dbReference>
<evidence type="ECO:0000256" key="1">
    <source>
        <dbReference type="ARBA" id="ARBA00023002"/>
    </source>
</evidence>
<dbReference type="Gene3D" id="3.40.50.720">
    <property type="entry name" value="NAD(P)-binding Rossmann-like Domain"/>
    <property type="match status" value="2"/>
</dbReference>
<dbReference type="InterPro" id="IPR006140">
    <property type="entry name" value="D-isomer_DH_NAD-bd"/>
</dbReference>
<organism evidence="4">
    <name type="scientific">marine metagenome</name>
    <dbReference type="NCBI Taxonomy" id="408172"/>
    <lineage>
        <taxon>unclassified sequences</taxon>
        <taxon>metagenomes</taxon>
        <taxon>ecological metagenomes</taxon>
    </lineage>
</organism>
<dbReference type="PANTHER" id="PTHR43333">
    <property type="entry name" value="2-HACID_DH_C DOMAIN-CONTAINING PROTEIN"/>
    <property type="match status" value="1"/>
</dbReference>